<dbReference type="Gene3D" id="3.10.310.10">
    <property type="entry name" value="Diaminopimelate Epimerase, Chain A, domain 1"/>
    <property type="match status" value="2"/>
</dbReference>
<dbReference type="PIRSF" id="PIRSF016184">
    <property type="entry name" value="PhzC_PhzF"/>
    <property type="match status" value="1"/>
</dbReference>
<dbReference type="EMBL" id="CP029462">
    <property type="protein sequence ID" value="AXL21508.1"/>
    <property type="molecule type" value="Genomic_DNA"/>
</dbReference>
<gene>
    <name evidence="4" type="ORF">DKB62_07990</name>
</gene>
<feature type="active site" evidence="3">
    <location>
        <position position="44"/>
    </location>
</feature>
<dbReference type="NCBIfam" id="TIGR00654">
    <property type="entry name" value="PhzF_family"/>
    <property type="match status" value="1"/>
</dbReference>
<dbReference type="SUPFAM" id="SSF54506">
    <property type="entry name" value="Diaminopimelate epimerase-like"/>
    <property type="match status" value="1"/>
</dbReference>
<organism evidence="4 5">
    <name type="scientific">Megasphaera stantonii</name>
    <dbReference type="NCBI Taxonomy" id="2144175"/>
    <lineage>
        <taxon>Bacteria</taxon>
        <taxon>Bacillati</taxon>
        <taxon>Bacillota</taxon>
        <taxon>Negativicutes</taxon>
        <taxon>Veillonellales</taxon>
        <taxon>Veillonellaceae</taxon>
        <taxon>Megasphaera</taxon>
    </lineage>
</organism>
<dbReference type="Pfam" id="PF02567">
    <property type="entry name" value="PhzC-PhzF"/>
    <property type="match status" value="1"/>
</dbReference>
<dbReference type="Proteomes" id="UP000254337">
    <property type="component" value="Chromosome"/>
</dbReference>
<keyword evidence="2" id="KW-0413">Isomerase</keyword>
<dbReference type="GO" id="GO:0016853">
    <property type="term" value="F:isomerase activity"/>
    <property type="evidence" value="ECO:0007669"/>
    <property type="project" value="UniProtKB-KW"/>
</dbReference>
<accession>A0A346B065</accession>
<reference evidence="4 5" key="1">
    <citation type="submission" date="2018-05" db="EMBL/GenBank/DDBJ databases">
        <title>Complete genome sequence of Megasphaera sp. AJH120T, isolated from the ceca of a chicken.</title>
        <authorList>
            <person name="Maki J."/>
            <person name="Looft T."/>
        </authorList>
    </citation>
    <scope>NUCLEOTIDE SEQUENCE [LARGE SCALE GENOMIC DNA]</scope>
    <source>
        <strain evidence="4 5">AJH120</strain>
    </source>
</reference>
<evidence type="ECO:0000256" key="2">
    <source>
        <dbReference type="ARBA" id="ARBA00023235"/>
    </source>
</evidence>
<dbReference type="PANTHER" id="PTHR13774:SF17">
    <property type="entry name" value="PHENAZINE BIOSYNTHESIS-LIKE DOMAIN-CONTAINING PROTEIN"/>
    <property type="match status" value="1"/>
</dbReference>
<dbReference type="KEGG" id="meg:DKB62_07990"/>
<dbReference type="OrthoDB" id="9788221at2"/>
<evidence type="ECO:0000256" key="3">
    <source>
        <dbReference type="PIRSR" id="PIRSR016184-1"/>
    </source>
</evidence>
<keyword evidence="5" id="KW-1185">Reference proteome</keyword>
<protein>
    <submittedName>
        <fullName evidence="4">PhzF family phenazine biosynthesis protein</fullName>
    </submittedName>
</protein>
<name>A0A346B065_9FIRM</name>
<comment type="similarity">
    <text evidence="1">Belongs to the PhzF family.</text>
</comment>
<dbReference type="GO" id="GO:0005737">
    <property type="term" value="C:cytoplasm"/>
    <property type="evidence" value="ECO:0007669"/>
    <property type="project" value="TreeGrafter"/>
</dbReference>
<sequence>MKCYVVDAFTKEMFKGNPAAVCVLDSWISDELMQRIAMENNLSETAFTVKEGDAYRLRWFTPGGEIDLCGHATLATAYVLAHFVAPEEQVFRFQTMSGELVVSRDGERLSMDFPAYEIKEIPVTDAMTAVIGARPVAAYMGRDLVCILPAEDDVRQAKPDMEAMKSLDGLLLHITAQGTDYDCVSRSFAPKLNVAEDPVCGSGHCHIVPIWAKALGKDHIKAYQASKRGGELYCKLDGSRVTLAGYACLYSIAELHVGI</sequence>
<evidence type="ECO:0000256" key="1">
    <source>
        <dbReference type="ARBA" id="ARBA00008270"/>
    </source>
</evidence>
<dbReference type="InterPro" id="IPR003719">
    <property type="entry name" value="Phenazine_PhzF-like"/>
</dbReference>
<dbReference type="AlphaFoldDB" id="A0A346B065"/>
<dbReference type="PANTHER" id="PTHR13774">
    <property type="entry name" value="PHENAZINE BIOSYNTHESIS PROTEIN"/>
    <property type="match status" value="1"/>
</dbReference>
<evidence type="ECO:0000313" key="4">
    <source>
        <dbReference type="EMBL" id="AXL21508.1"/>
    </source>
</evidence>
<proteinExistence type="inferred from homology"/>
<evidence type="ECO:0000313" key="5">
    <source>
        <dbReference type="Proteomes" id="UP000254337"/>
    </source>
</evidence>